<dbReference type="AlphaFoldDB" id="A0A8B2NQ16"/>
<evidence type="ECO:0000256" key="1">
    <source>
        <dbReference type="SAM" id="MobiDB-lite"/>
    </source>
</evidence>
<protein>
    <submittedName>
        <fullName evidence="2">Uncharacterized protein</fullName>
    </submittedName>
</protein>
<proteinExistence type="predicted"/>
<feature type="region of interest" description="Disordered" evidence="1">
    <location>
        <begin position="78"/>
        <end position="100"/>
    </location>
</feature>
<evidence type="ECO:0000313" key="2">
    <source>
        <dbReference type="EMBL" id="RAH99292.1"/>
    </source>
</evidence>
<gene>
    <name evidence="2" type="ORF">DLJ53_22405</name>
</gene>
<organism evidence="2 3">
    <name type="scientific">Acuticoccus sediminis</name>
    <dbReference type="NCBI Taxonomy" id="2184697"/>
    <lineage>
        <taxon>Bacteria</taxon>
        <taxon>Pseudomonadati</taxon>
        <taxon>Pseudomonadota</taxon>
        <taxon>Alphaproteobacteria</taxon>
        <taxon>Hyphomicrobiales</taxon>
        <taxon>Amorphaceae</taxon>
        <taxon>Acuticoccus</taxon>
    </lineage>
</organism>
<dbReference type="Proteomes" id="UP000249590">
    <property type="component" value="Unassembled WGS sequence"/>
</dbReference>
<reference evidence="2 3" key="1">
    <citation type="submission" date="2018-05" db="EMBL/GenBank/DDBJ databases">
        <title>Acuticoccus sediminis sp. nov., isolated from deep-sea sediment of Indian Ocean.</title>
        <authorList>
            <person name="Liu X."/>
            <person name="Lai Q."/>
            <person name="Du Y."/>
            <person name="Sun F."/>
            <person name="Zhang X."/>
            <person name="Wang S."/>
            <person name="Shao Z."/>
        </authorList>
    </citation>
    <scope>NUCLEOTIDE SEQUENCE [LARGE SCALE GENOMIC DNA]</scope>
    <source>
        <strain evidence="2 3">PTG4-2</strain>
    </source>
</reference>
<accession>A0A8B2NQ16</accession>
<sequence>MTASAASAKIAKVQRAIAAAEARLHSIKECSDGECTVRINRNQLDCLANAAHCTTALAAILPSLPSLSHRRATSAVATEDTGCTWDTAAADPPPPRPVPV</sequence>
<feature type="compositionally biased region" description="Pro residues" evidence="1">
    <location>
        <begin position="91"/>
        <end position="100"/>
    </location>
</feature>
<keyword evidence="3" id="KW-1185">Reference proteome</keyword>
<dbReference type="EMBL" id="QHHQ01000005">
    <property type="protein sequence ID" value="RAH99292.1"/>
    <property type="molecule type" value="Genomic_DNA"/>
</dbReference>
<name>A0A8B2NQ16_9HYPH</name>
<evidence type="ECO:0000313" key="3">
    <source>
        <dbReference type="Proteomes" id="UP000249590"/>
    </source>
</evidence>
<comment type="caution">
    <text evidence="2">The sequence shown here is derived from an EMBL/GenBank/DDBJ whole genome shotgun (WGS) entry which is preliminary data.</text>
</comment>
<dbReference type="RefSeq" id="WP_146620067.1">
    <property type="nucleotide sequence ID" value="NZ_QHHQ01000005.1"/>
</dbReference>